<feature type="domain" description="SRCR" evidence="6">
    <location>
        <begin position="226"/>
        <end position="326"/>
    </location>
</feature>
<dbReference type="PROSITE" id="PS00420">
    <property type="entry name" value="SRCR_1"/>
    <property type="match status" value="3"/>
</dbReference>
<dbReference type="Proteomes" id="UP000637704">
    <property type="component" value="Unassembled WGS sequence"/>
</dbReference>
<feature type="disulfide bond" evidence="5">
    <location>
        <begin position="46"/>
        <end position="107"/>
    </location>
</feature>
<dbReference type="InterPro" id="IPR001190">
    <property type="entry name" value="SRCR"/>
</dbReference>
<dbReference type="PRINTS" id="PR00258">
    <property type="entry name" value="SPERACTRCPTR"/>
</dbReference>
<feature type="disulfide bond" evidence="5">
    <location>
        <begin position="77"/>
        <end position="87"/>
    </location>
</feature>
<feature type="disulfide bond" evidence="5">
    <location>
        <begin position="143"/>
        <end position="207"/>
    </location>
</feature>
<protein>
    <submittedName>
        <fullName evidence="7">DMBT1 protein</fullName>
    </submittedName>
</protein>
<dbReference type="SMART" id="SM00202">
    <property type="entry name" value="SR"/>
    <property type="match status" value="4"/>
</dbReference>
<dbReference type="GO" id="GO:0016020">
    <property type="term" value="C:membrane"/>
    <property type="evidence" value="ECO:0007669"/>
    <property type="project" value="InterPro"/>
</dbReference>
<dbReference type="AlphaFoldDB" id="A0A851Y3I3"/>
<dbReference type="EMBL" id="WBNI01006692">
    <property type="protein sequence ID" value="NXD74527.1"/>
    <property type="molecule type" value="Genomic_DNA"/>
</dbReference>
<reference evidence="7" key="1">
    <citation type="submission" date="2019-09" db="EMBL/GenBank/DDBJ databases">
        <title>Bird 10,000 Genomes (B10K) Project - Family phase.</title>
        <authorList>
            <person name="Zhang G."/>
        </authorList>
    </citation>
    <scope>NUCLEOTIDE SEQUENCE</scope>
    <source>
        <strain evidence="7">B10K-DU-025-06</strain>
        <tissue evidence="7">Mixed tissue sample</tissue>
    </source>
</reference>
<evidence type="ECO:0000313" key="7">
    <source>
        <dbReference type="EMBL" id="NXD74527.1"/>
    </source>
</evidence>
<feature type="disulfide bond" evidence="5">
    <location>
        <begin position="187"/>
        <end position="197"/>
    </location>
</feature>
<dbReference type="Pfam" id="PF00530">
    <property type="entry name" value="SRCR"/>
    <property type="match status" value="4"/>
</dbReference>
<feature type="domain" description="SRCR" evidence="6">
    <location>
        <begin position="336"/>
        <end position="436"/>
    </location>
</feature>
<comment type="caution">
    <text evidence="7">The sequence shown here is derived from an EMBL/GenBank/DDBJ whole genome shotgun (WGS) entry which is preliminary data.</text>
</comment>
<feature type="disulfide bond" evidence="5">
    <location>
        <begin position="361"/>
        <end position="425"/>
    </location>
</feature>
<evidence type="ECO:0000256" key="4">
    <source>
        <dbReference type="ARBA" id="ARBA00023180"/>
    </source>
</evidence>
<dbReference type="PANTHER" id="PTHR19331">
    <property type="entry name" value="SCAVENGER RECEPTOR DOMAIN-CONTAINING"/>
    <property type="match status" value="1"/>
</dbReference>
<feature type="disulfide bond" evidence="5">
    <location>
        <begin position="405"/>
        <end position="415"/>
    </location>
</feature>
<feature type="disulfide bond" evidence="5">
    <location>
        <begin position="156"/>
        <end position="217"/>
    </location>
</feature>
<dbReference type="PANTHER" id="PTHR19331:SF487">
    <property type="entry name" value="SOLUBLE SCAVENGER RECEPTOR CYSTEINE-RICH DOMAIN-CONTAINING PROTEIN SSC5D"/>
    <property type="match status" value="1"/>
</dbReference>
<keyword evidence="4" id="KW-0325">Glycoprotein</keyword>
<name>A0A851Y3I3_EOLRO</name>
<evidence type="ECO:0000256" key="3">
    <source>
        <dbReference type="ARBA" id="ARBA00023157"/>
    </source>
</evidence>
<feature type="disulfide bond" evidence="5">
    <location>
        <begin position="33"/>
        <end position="97"/>
    </location>
</feature>
<dbReference type="FunFam" id="3.10.250.10:FF:000006">
    <property type="entry name" value="neurotrypsin isoform X2"/>
    <property type="match status" value="3"/>
</dbReference>
<evidence type="ECO:0000256" key="5">
    <source>
        <dbReference type="PROSITE-ProRule" id="PRU00196"/>
    </source>
</evidence>
<keyword evidence="2" id="KW-0677">Repeat</keyword>
<feature type="non-terminal residue" evidence="7">
    <location>
        <position position="439"/>
    </location>
</feature>
<keyword evidence="8" id="KW-1185">Reference proteome</keyword>
<feature type="non-terminal residue" evidence="7">
    <location>
        <position position="1"/>
    </location>
</feature>
<dbReference type="PRINTS" id="PR01409">
    <property type="entry name" value="TCELLCD5"/>
</dbReference>
<evidence type="ECO:0000259" key="6">
    <source>
        <dbReference type="PROSITE" id="PS50287"/>
    </source>
</evidence>
<feature type="domain" description="SRCR" evidence="6">
    <location>
        <begin position="118"/>
        <end position="218"/>
    </location>
</feature>
<dbReference type="PROSITE" id="PS50287">
    <property type="entry name" value="SRCR_2"/>
    <property type="match status" value="4"/>
</dbReference>
<dbReference type="SUPFAM" id="SSF56487">
    <property type="entry name" value="SRCR-like"/>
    <property type="match status" value="4"/>
</dbReference>
<evidence type="ECO:0000256" key="1">
    <source>
        <dbReference type="ARBA" id="ARBA00022729"/>
    </source>
</evidence>
<dbReference type="InterPro" id="IPR036772">
    <property type="entry name" value="SRCR-like_dom_sf"/>
</dbReference>
<evidence type="ECO:0000256" key="2">
    <source>
        <dbReference type="ARBA" id="ARBA00022737"/>
    </source>
</evidence>
<feature type="disulfide bond" evidence="5">
    <location>
        <begin position="295"/>
        <end position="305"/>
    </location>
</feature>
<keyword evidence="3 5" id="KW-1015">Disulfide bond</keyword>
<dbReference type="FunFam" id="3.10.250.10:FF:000002">
    <property type="entry name" value="Scavenger receptor cysteine-rich type 1 protein M130"/>
    <property type="match status" value="1"/>
</dbReference>
<feature type="disulfide bond" evidence="5">
    <location>
        <begin position="251"/>
        <end position="315"/>
    </location>
</feature>
<feature type="disulfide bond" evidence="5">
    <location>
        <begin position="374"/>
        <end position="435"/>
    </location>
</feature>
<gene>
    <name evidence="7" type="primary">Dmbt1_9</name>
    <name evidence="7" type="ORF">EOLROS_R07678</name>
</gene>
<accession>A0A851Y3I3</accession>
<dbReference type="InterPro" id="IPR003566">
    <property type="entry name" value="Tcell_CD5"/>
</dbReference>
<proteinExistence type="predicted"/>
<dbReference type="Gene3D" id="3.10.250.10">
    <property type="entry name" value="SRCR-like domain"/>
    <property type="match status" value="4"/>
</dbReference>
<feature type="domain" description="SRCR" evidence="6">
    <location>
        <begin position="8"/>
        <end position="108"/>
    </location>
</feature>
<evidence type="ECO:0000313" key="8">
    <source>
        <dbReference type="Proteomes" id="UP000637704"/>
    </source>
</evidence>
<sequence length="439" mass="46404">GAAEPAPIRLMGGPSRCVGRLEVLWDQRWGTVCDDQWDLPEAAVVCRQLECGEALAAPGSAPFGQGSGPIWLDDMDCNGTEGDLAACRTRPWGEHNCDHAEDAGVVCSGTSRPIPVKLRLVNGSSRCAGRVELFYGHRWGSVCDDHWDMSDAEVVCRQLGCGSALSAPPAARFGAGPDPIWLDDVACEGTEGALSECSSSPWGTHNCGHREDAGVVCSGYAEPAPLRLVGGSTHCSGRVEVFYGQQWGTVCDDDWDLTDAAVVCRQLGCGKALGASRRASFGKGSGPIWLDDVDCRGTEDALSQCKAPQWGSHNCGHREDAGVVCTGTRFAELLPIRVVNGSSSCSGRVEVFHEERWGSVCGRSWDLRDAHVVCRQLGCGAALSAPGSDRFGQGKGRIWLDEVECAGSEATLGECPTKPWGDHNCSHGGDAAVECSGNP</sequence>
<organism evidence="7 8">
    <name type="scientific">Eolophus roseicapilla</name>
    <name type="common">Galah cockatoo</name>
    <name type="synonym">Cacatua roseicapilla</name>
    <dbReference type="NCBI Taxonomy" id="176039"/>
    <lineage>
        <taxon>Eukaryota</taxon>
        <taxon>Metazoa</taxon>
        <taxon>Chordata</taxon>
        <taxon>Craniata</taxon>
        <taxon>Vertebrata</taxon>
        <taxon>Euteleostomi</taxon>
        <taxon>Archelosauria</taxon>
        <taxon>Archosauria</taxon>
        <taxon>Dinosauria</taxon>
        <taxon>Saurischia</taxon>
        <taxon>Theropoda</taxon>
        <taxon>Coelurosauria</taxon>
        <taxon>Aves</taxon>
        <taxon>Neognathae</taxon>
        <taxon>Neoaves</taxon>
        <taxon>Telluraves</taxon>
        <taxon>Australaves</taxon>
        <taxon>Psittaciformes</taxon>
        <taxon>Cacatuidae</taxon>
        <taxon>Eolophus</taxon>
    </lineage>
</organism>
<keyword evidence="1" id="KW-0732">Signal</keyword>
<feature type="disulfide bond" evidence="5">
    <location>
        <begin position="264"/>
        <end position="325"/>
    </location>
</feature>